<reference evidence="2" key="1">
    <citation type="journal article" date="2014" name="Science">
        <title>Ancient hybridizations among the ancestral genomes of bread wheat.</title>
        <authorList>
            <consortium name="International Wheat Genome Sequencing Consortium,"/>
            <person name="Marcussen T."/>
            <person name="Sandve S.R."/>
            <person name="Heier L."/>
            <person name="Spannagl M."/>
            <person name="Pfeifer M."/>
            <person name="Jakobsen K.S."/>
            <person name="Wulff B.B."/>
            <person name="Steuernagel B."/>
            <person name="Mayer K.F."/>
            <person name="Olsen O.A."/>
        </authorList>
    </citation>
    <scope>NUCLEOTIDE SEQUENCE [LARGE SCALE GENOMIC DNA]</scope>
    <source>
        <strain evidence="2">cv. AL8/78</strain>
    </source>
</reference>
<keyword evidence="2" id="KW-1185">Reference proteome</keyword>
<reference evidence="1" key="3">
    <citation type="journal article" date="2017" name="Nature">
        <title>Genome sequence of the progenitor of the wheat D genome Aegilops tauschii.</title>
        <authorList>
            <person name="Luo M.C."/>
            <person name="Gu Y.Q."/>
            <person name="Puiu D."/>
            <person name="Wang H."/>
            <person name="Twardziok S.O."/>
            <person name="Deal K.R."/>
            <person name="Huo N."/>
            <person name="Zhu T."/>
            <person name="Wang L."/>
            <person name="Wang Y."/>
            <person name="McGuire P.E."/>
            <person name="Liu S."/>
            <person name="Long H."/>
            <person name="Ramasamy R.K."/>
            <person name="Rodriguez J.C."/>
            <person name="Van S.L."/>
            <person name="Yuan L."/>
            <person name="Wang Z."/>
            <person name="Xia Z."/>
            <person name="Xiao L."/>
            <person name="Anderson O.D."/>
            <person name="Ouyang S."/>
            <person name="Liang Y."/>
            <person name="Zimin A.V."/>
            <person name="Pertea G."/>
            <person name="Qi P."/>
            <person name="Bennetzen J.L."/>
            <person name="Dai X."/>
            <person name="Dawson M.W."/>
            <person name="Muller H.G."/>
            <person name="Kugler K."/>
            <person name="Rivarola-Duarte L."/>
            <person name="Spannagl M."/>
            <person name="Mayer K.F.X."/>
            <person name="Lu F.H."/>
            <person name="Bevan M.W."/>
            <person name="Leroy P."/>
            <person name="Li P."/>
            <person name="You F.M."/>
            <person name="Sun Q."/>
            <person name="Liu Z."/>
            <person name="Lyons E."/>
            <person name="Wicker T."/>
            <person name="Salzberg S.L."/>
            <person name="Devos K.M."/>
            <person name="Dvorak J."/>
        </authorList>
    </citation>
    <scope>NUCLEOTIDE SEQUENCE [LARGE SCALE GENOMIC DNA]</scope>
    <source>
        <strain evidence="1">cv. AL8/78</strain>
    </source>
</reference>
<dbReference type="Gramene" id="AET7Gv21067400.6">
    <property type="protein sequence ID" value="AET7Gv21067400.6"/>
    <property type="gene ID" value="AET7Gv21067400"/>
</dbReference>
<accession>A0A453STJ5</accession>
<dbReference type="AlphaFoldDB" id="A0A453STJ5"/>
<name>A0A453STJ5_AEGTS</name>
<organism evidence="1 2">
    <name type="scientific">Aegilops tauschii subsp. strangulata</name>
    <name type="common">Goatgrass</name>
    <dbReference type="NCBI Taxonomy" id="200361"/>
    <lineage>
        <taxon>Eukaryota</taxon>
        <taxon>Viridiplantae</taxon>
        <taxon>Streptophyta</taxon>
        <taxon>Embryophyta</taxon>
        <taxon>Tracheophyta</taxon>
        <taxon>Spermatophyta</taxon>
        <taxon>Magnoliopsida</taxon>
        <taxon>Liliopsida</taxon>
        <taxon>Poales</taxon>
        <taxon>Poaceae</taxon>
        <taxon>BOP clade</taxon>
        <taxon>Pooideae</taxon>
        <taxon>Triticodae</taxon>
        <taxon>Triticeae</taxon>
        <taxon>Triticinae</taxon>
        <taxon>Aegilops</taxon>
    </lineage>
</organism>
<proteinExistence type="predicted"/>
<dbReference type="EnsemblPlants" id="AET7Gv21067400.6">
    <property type="protein sequence ID" value="AET7Gv21067400.6"/>
    <property type="gene ID" value="AET7Gv21067400"/>
</dbReference>
<protein>
    <submittedName>
        <fullName evidence="1">Uncharacterized protein</fullName>
    </submittedName>
</protein>
<dbReference type="Proteomes" id="UP000015105">
    <property type="component" value="Chromosome 7D"/>
</dbReference>
<sequence>MAWISPCMIKLDYEKAFDKVNLDFLYEVLEKRNFGPRWINWIKQITQLGSIGVKINGV</sequence>
<reference evidence="2" key="2">
    <citation type="journal article" date="2017" name="Nat. Plants">
        <title>The Aegilops tauschii genome reveals multiple impacts of transposons.</title>
        <authorList>
            <person name="Zhao G."/>
            <person name="Zou C."/>
            <person name="Li K."/>
            <person name="Wang K."/>
            <person name="Li T."/>
            <person name="Gao L."/>
            <person name="Zhang X."/>
            <person name="Wang H."/>
            <person name="Yang Z."/>
            <person name="Liu X."/>
            <person name="Jiang W."/>
            <person name="Mao L."/>
            <person name="Kong X."/>
            <person name="Jiao Y."/>
            <person name="Jia J."/>
        </authorList>
    </citation>
    <scope>NUCLEOTIDE SEQUENCE [LARGE SCALE GENOMIC DNA]</scope>
    <source>
        <strain evidence="2">cv. AL8/78</strain>
    </source>
</reference>
<reference evidence="1" key="5">
    <citation type="journal article" date="2021" name="G3 (Bethesda)">
        <title>Aegilops tauschii genome assembly Aet v5.0 features greater sequence contiguity and improved annotation.</title>
        <authorList>
            <person name="Wang L."/>
            <person name="Zhu T."/>
            <person name="Rodriguez J.C."/>
            <person name="Deal K.R."/>
            <person name="Dubcovsky J."/>
            <person name="McGuire P.E."/>
            <person name="Lux T."/>
            <person name="Spannagl M."/>
            <person name="Mayer K.F.X."/>
            <person name="Baldrich P."/>
            <person name="Meyers B.C."/>
            <person name="Huo N."/>
            <person name="Gu Y.Q."/>
            <person name="Zhou H."/>
            <person name="Devos K.M."/>
            <person name="Bennetzen J.L."/>
            <person name="Unver T."/>
            <person name="Budak H."/>
            <person name="Gulick P.J."/>
            <person name="Galiba G."/>
            <person name="Kalapos B."/>
            <person name="Nelson D.R."/>
            <person name="Li P."/>
            <person name="You F.M."/>
            <person name="Luo M.C."/>
            <person name="Dvorak J."/>
        </authorList>
    </citation>
    <scope>NUCLEOTIDE SEQUENCE [LARGE SCALE GENOMIC DNA]</scope>
    <source>
        <strain evidence="1">cv. AL8/78</strain>
    </source>
</reference>
<reference evidence="1" key="4">
    <citation type="submission" date="2019-03" db="UniProtKB">
        <authorList>
            <consortium name="EnsemblPlants"/>
        </authorList>
    </citation>
    <scope>IDENTIFICATION</scope>
</reference>
<evidence type="ECO:0000313" key="2">
    <source>
        <dbReference type="Proteomes" id="UP000015105"/>
    </source>
</evidence>
<evidence type="ECO:0000313" key="1">
    <source>
        <dbReference type="EnsemblPlants" id="AET7Gv21067400.6"/>
    </source>
</evidence>